<dbReference type="PANTHER" id="PTHR33279">
    <property type="entry name" value="SULFUR CARRIER PROTEIN YEDF-RELATED"/>
    <property type="match status" value="1"/>
</dbReference>
<dbReference type="EMBL" id="CP000724">
    <property type="protein sequence ID" value="ABR49673.1"/>
    <property type="molecule type" value="Genomic_DNA"/>
</dbReference>
<dbReference type="eggNOG" id="COG0425">
    <property type="taxonomic scope" value="Bacteria"/>
</dbReference>
<gene>
    <name evidence="3" type="ordered locus">Amet_3547</name>
</gene>
<feature type="domain" description="UPF0033" evidence="2">
    <location>
        <begin position="3"/>
        <end position="70"/>
    </location>
</feature>
<evidence type="ECO:0000313" key="4">
    <source>
        <dbReference type="Proteomes" id="UP000001572"/>
    </source>
</evidence>
<dbReference type="Proteomes" id="UP000001572">
    <property type="component" value="Chromosome"/>
</dbReference>
<sequence length="70" mass="7919">MYKIVDARGRSCPEPVVMTKQAVENYSGETIQVLVDAIVAVENIKRFASNQGFKVNVLENDEDYEILIEK</sequence>
<evidence type="ECO:0000313" key="3">
    <source>
        <dbReference type="EMBL" id="ABR49673.1"/>
    </source>
</evidence>
<dbReference type="PANTHER" id="PTHR33279:SF6">
    <property type="entry name" value="SULFUR CARRIER PROTEIN YEDF-RELATED"/>
    <property type="match status" value="1"/>
</dbReference>
<dbReference type="KEGG" id="amt:Amet_3547"/>
<dbReference type="CDD" id="cd03421">
    <property type="entry name" value="SirA_like_N"/>
    <property type="match status" value="1"/>
</dbReference>
<dbReference type="RefSeq" id="WP_012064636.1">
    <property type="nucleotide sequence ID" value="NC_009633.1"/>
</dbReference>
<comment type="similarity">
    <text evidence="1">Belongs to the sulfur carrier protein TusA family.</text>
</comment>
<keyword evidence="4" id="KW-1185">Reference proteome</keyword>
<dbReference type="HOGENOM" id="CLU_165255_0_2_9"/>
<organism evidence="3 4">
    <name type="scientific">Alkaliphilus metalliredigens (strain QYMF)</name>
    <dbReference type="NCBI Taxonomy" id="293826"/>
    <lineage>
        <taxon>Bacteria</taxon>
        <taxon>Bacillati</taxon>
        <taxon>Bacillota</taxon>
        <taxon>Clostridia</taxon>
        <taxon>Peptostreptococcales</taxon>
        <taxon>Natronincolaceae</taxon>
        <taxon>Alkaliphilus</taxon>
    </lineage>
</organism>
<accession>A6TU05</accession>
<dbReference type="AlphaFoldDB" id="A6TU05"/>
<dbReference type="InterPro" id="IPR036868">
    <property type="entry name" value="TusA-like_sf"/>
</dbReference>
<protein>
    <submittedName>
        <fullName evidence="3">SirA family protein</fullName>
    </submittedName>
</protein>
<evidence type="ECO:0000256" key="1">
    <source>
        <dbReference type="ARBA" id="ARBA00008984"/>
    </source>
</evidence>
<dbReference type="STRING" id="293826.Amet_3547"/>
<dbReference type="InterPro" id="IPR001455">
    <property type="entry name" value="TusA-like"/>
</dbReference>
<name>A6TU05_ALKMQ</name>
<dbReference type="Gene3D" id="3.30.110.40">
    <property type="entry name" value="TusA-like domain"/>
    <property type="match status" value="1"/>
</dbReference>
<dbReference type="SUPFAM" id="SSF64307">
    <property type="entry name" value="SirA-like"/>
    <property type="match status" value="1"/>
</dbReference>
<dbReference type="OrthoDB" id="9797352at2"/>
<reference evidence="4" key="1">
    <citation type="journal article" date="2016" name="Genome Announc.">
        <title>Complete genome sequence of Alkaliphilus metalliredigens strain QYMF, an alkaliphilic and metal-reducing bacterium isolated from borax-contaminated leachate ponds.</title>
        <authorList>
            <person name="Hwang C."/>
            <person name="Copeland A."/>
            <person name="Lucas S."/>
            <person name="Lapidus A."/>
            <person name="Barry K."/>
            <person name="Detter J.C."/>
            <person name="Glavina Del Rio T."/>
            <person name="Hammon N."/>
            <person name="Israni S."/>
            <person name="Dalin E."/>
            <person name="Tice H."/>
            <person name="Pitluck S."/>
            <person name="Chertkov O."/>
            <person name="Brettin T."/>
            <person name="Bruce D."/>
            <person name="Han C."/>
            <person name="Schmutz J."/>
            <person name="Larimer F."/>
            <person name="Land M.L."/>
            <person name="Hauser L."/>
            <person name="Kyrpides N."/>
            <person name="Mikhailova N."/>
            <person name="Ye Q."/>
            <person name="Zhou J."/>
            <person name="Richardson P."/>
            <person name="Fields M.W."/>
        </authorList>
    </citation>
    <scope>NUCLEOTIDE SEQUENCE [LARGE SCALE GENOMIC DNA]</scope>
    <source>
        <strain evidence="4">QYMF</strain>
    </source>
</reference>
<proteinExistence type="inferred from homology"/>
<evidence type="ECO:0000259" key="2">
    <source>
        <dbReference type="Pfam" id="PF01206"/>
    </source>
</evidence>
<dbReference type="Pfam" id="PF01206">
    <property type="entry name" value="TusA"/>
    <property type="match status" value="1"/>
</dbReference>